<dbReference type="InterPro" id="IPR040807">
    <property type="entry name" value="DUF5522"/>
</dbReference>
<protein>
    <submittedName>
        <fullName evidence="1">Uncharacterized protein</fullName>
    </submittedName>
</protein>
<gene>
    <name evidence="1" type="ORF">J3U76_06935</name>
</gene>
<evidence type="ECO:0000313" key="2">
    <source>
        <dbReference type="Proteomes" id="UP000664882"/>
    </source>
</evidence>
<keyword evidence="2" id="KW-1185">Reference proteome</keyword>
<dbReference type="EMBL" id="JAGDFX010000006">
    <property type="protein sequence ID" value="MBO1519364.1"/>
    <property type="molecule type" value="Genomic_DNA"/>
</dbReference>
<dbReference type="Proteomes" id="UP000664882">
    <property type="component" value="Unassembled WGS sequence"/>
</dbReference>
<reference evidence="1 2" key="1">
    <citation type="submission" date="2021-03" db="EMBL/GenBank/DDBJ databases">
        <title>Oceanisphaera sp. nov., isolated from the intestine.</title>
        <authorList>
            <person name="Zhao L.-H."/>
            <person name="Shi L.-F."/>
        </authorList>
    </citation>
    <scope>NUCLEOTIDE SEQUENCE [LARGE SCALE GENOMIC DNA]</scope>
    <source>
        <strain evidence="1 2">DM8</strain>
    </source>
</reference>
<name>A0ABS3NFL6_9GAMM</name>
<comment type="caution">
    <text evidence="1">The sequence shown here is derived from an EMBL/GenBank/DDBJ whole genome shotgun (WGS) entry which is preliminary data.</text>
</comment>
<evidence type="ECO:0000313" key="1">
    <source>
        <dbReference type="EMBL" id="MBO1519364.1"/>
    </source>
</evidence>
<proteinExistence type="predicted"/>
<dbReference type="RefSeq" id="WP_208005204.1">
    <property type="nucleotide sequence ID" value="NZ_JAGDFX010000006.1"/>
</dbReference>
<organism evidence="1 2">
    <name type="scientific">Oceanisphaera pacifica</name>
    <dbReference type="NCBI Taxonomy" id="2818389"/>
    <lineage>
        <taxon>Bacteria</taxon>
        <taxon>Pseudomonadati</taxon>
        <taxon>Pseudomonadota</taxon>
        <taxon>Gammaproteobacteria</taxon>
        <taxon>Aeromonadales</taxon>
        <taxon>Aeromonadaceae</taxon>
        <taxon>Oceanisphaera</taxon>
    </lineage>
</organism>
<dbReference type="Pfam" id="PF17653">
    <property type="entry name" value="DUF5522"/>
    <property type="match status" value="1"/>
</dbReference>
<sequence>MNQETPPEPAPLREHEDYYIENGFWVFTAKYHLARGYCCDNGCRHCPYSSPQKR</sequence>
<accession>A0ABS3NFL6</accession>